<dbReference type="RefSeq" id="WP_130705365.1">
    <property type="nucleotide sequence ID" value="NZ_JAAXFE010000039.1"/>
</dbReference>
<dbReference type="EMBL" id="SIPS01000001">
    <property type="protein sequence ID" value="TAW29398.1"/>
    <property type="molecule type" value="Genomic_DNA"/>
</dbReference>
<evidence type="ECO:0000313" key="2">
    <source>
        <dbReference type="Proteomes" id="UP000292036"/>
    </source>
</evidence>
<organism evidence="1 2">
    <name type="scientific">Rhizobium leguminosarum</name>
    <dbReference type="NCBI Taxonomy" id="384"/>
    <lineage>
        <taxon>Bacteria</taxon>
        <taxon>Pseudomonadati</taxon>
        <taxon>Pseudomonadota</taxon>
        <taxon>Alphaproteobacteria</taxon>
        <taxon>Hyphomicrobiales</taxon>
        <taxon>Rhizobiaceae</taxon>
        <taxon>Rhizobium/Agrobacterium group</taxon>
        <taxon>Rhizobium</taxon>
    </lineage>
</organism>
<name>A0ABD7PQ99_RHILE</name>
<comment type="caution">
    <text evidence="1">The sequence shown here is derived from an EMBL/GenBank/DDBJ whole genome shotgun (WGS) entry which is preliminary data.</text>
</comment>
<gene>
    <name evidence="1" type="ORF">ELI19_07770</name>
</gene>
<evidence type="ECO:0000313" key="1">
    <source>
        <dbReference type="EMBL" id="TAW29398.1"/>
    </source>
</evidence>
<proteinExistence type="predicted"/>
<reference evidence="1 2" key="1">
    <citation type="submission" date="2019-02" db="EMBL/GenBank/DDBJ databases">
        <title>The genomic architecture of introgression among sibling species of bacteria.</title>
        <authorList>
            <person name="Cavassim M.I.A."/>
            <person name="Moeskjaer S."/>
            <person name="Moslemi C."/>
            <person name="Fields B."/>
            <person name="Bachmann A."/>
            <person name="Vilhjalmsson B."/>
            <person name="Schierup M.H."/>
            <person name="Young J.P.W."/>
            <person name="Andersen S.U."/>
        </authorList>
    </citation>
    <scope>NUCLEOTIDE SEQUENCE [LARGE SCALE GENOMIC DNA]</scope>
    <source>
        <strain evidence="1 2">SM151B</strain>
    </source>
</reference>
<dbReference type="Proteomes" id="UP000292036">
    <property type="component" value="Unassembled WGS sequence"/>
</dbReference>
<protein>
    <submittedName>
        <fullName evidence="1">Uncharacterized protein</fullName>
    </submittedName>
</protein>
<dbReference type="AlphaFoldDB" id="A0ABD7PQ99"/>
<sequence length="326" mass="35904">MSKKDKKRSVIKSAGPQPLYIIAGLPKAAYSQCVEALELRYPQAIFKGAPAASADAALYPNHYIETLIRSAGEFAVRRRTNGNEQPTPASLILIFVPSFDQEELLKTFDFAVMPAPLPVLATRDDRGAQLRHQPKLALEEIVGAIKPSSDAQLALAEVRRRLAFQSDNEAILLPPGNFNIKDSSLRTVFREFRNGARDWTDRLTHLGPTDLKHEDVPSRIAKQQTRRPFVDQRGMAFFIAHPNAYDAPTREADSTTAAILSTLQSLYRFGGSIVSGLHHDAQRSDGSPLGGATFHCSEKGPIQSNEGYANVYPNDFVRVGSHTLVK</sequence>
<accession>A0ABD7PQ99</accession>